<dbReference type="PANTHER" id="PTHR36166:SF1">
    <property type="entry name" value="SRPBCC DOMAIN-CONTAINING PROTEIN"/>
    <property type="match status" value="1"/>
</dbReference>
<reference evidence="1 2" key="1">
    <citation type="journal article" date="2004" name="Nature">
        <title>Genome evolution in yeasts.</title>
        <authorList>
            <consortium name="Genolevures"/>
            <person name="Dujon B."/>
            <person name="Sherman D."/>
            <person name="Fischer G."/>
            <person name="Durrens P."/>
            <person name="Casaregola S."/>
            <person name="Lafontaine I."/>
            <person name="de Montigny J."/>
            <person name="Marck C."/>
            <person name="Neuveglise C."/>
            <person name="Talla E."/>
            <person name="Goffard N."/>
            <person name="Frangeul L."/>
            <person name="Aigle M."/>
            <person name="Anthouard V."/>
            <person name="Babour A."/>
            <person name="Barbe V."/>
            <person name="Barnay S."/>
            <person name="Blanchin S."/>
            <person name="Beckerich J.M."/>
            <person name="Beyne E."/>
            <person name="Bleykasten C."/>
            <person name="Boisrame A."/>
            <person name="Boyer J."/>
            <person name="Cattolico L."/>
            <person name="Confanioleri F."/>
            <person name="de Daruvar A."/>
            <person name="Despons L."/>
            <person name="Fabre E."/>
            <person name="Fairhead C."/>
            <person name="Ferry-Dumazet H."/>
            <person name="Groppi A."/>
            <person name="Hantraye F."/>
            <person name="Hennequin C."/>
            <person name="Jauniaux N."/>
            <person name="Joyet P."/>
            <person name="Kachouri R."/>
            <person name="Kerrest A."/>
            <person name="Koszul R."/>
            <person name="Lemaire M."/>
            <person name="Lesur I."/>
            <person name="Ma L."/>
            <person name="Muller H."/>
            <person name="Nicaud J.M."/>
            <person name="Nikolski M."/>
            <person name="Oztas S."/>
            <person name="Ozier-Kalogeropoulos O."/>
            <person name="Pellenz S."/>
            <person name="Potier S."/>
            <person name="Richard G.F."/>
            <person name="Straub M.L."/>
            <person name="Suleau A."/>
            <person name="Swennene D."/>
            <person name="Tekaia F."/>
            <person name="Wesolowski-Louvel M."/>
            <person name="Westhof E."/>
            <person name="Wirth B."/>
            <person name="Zeniou-Meyer M."/>
            <person name="Zivanovic I."/>
            <person name="Bolotin-Fukuhara M."/>
            <person name="Thierry A."/>
            <person name="Bouchier C."/>
            <person name="Caudron B."/>
            <person name="Scarpelli C."/>
            <person name="Gaillardin C."/>
            <person name="Weissenbach J."/>
            <person name="Wincker P."/>
            <person name="Souciet J.L."/>
        </authorList>
    </citation>
    <scope>NUCLEOTIDE SEQUENCE [LARGE SCALE GENOMIC DNA]</scope>
    <source>
        <strain evidence="2">ATCC 36239 / CBS 767 / BCRC 21394 / JCM 1990 / NBRC 0083 / IGC 2968</strain>
    </source>
</reference>
<keyword evidence="2" id="KW-1185">Reference proteome</keyword>
<dbReference type="HOGENOM" id="CLU_2621990_0_0_1"/>
<dbReference type="Proteomes" id="UP000000599">
    <property type="component" value="Chromosome F"/>
</dbReference>
<gene>
    <name evidence="1" type="ordered locus">DEHA2F27302g</name>
</gene>
<organism evidence="1 2">
    <name type="scientific">Debaryomyces hansenii (strain ATCC 36239 / CBS 767 / BCRC 21394 / JCM 1990 / NBRC 0083 / IGC 2968)</name>
    <name type="common">Yeast</name>
    <name type="synonym">Torulaspora hansenii</name>
    <dbReference type="NCBI Taxonomy" id="284592"/>
    <lineage>
        <taxon>Eukaryota</taxon>
        <taxon>Fungi</taxon>
        <taxon>Dikarya</taxon>
        <taxon>Ascomycota</taxon>
        <taxon>Saccharomycotina</taxon>
        <taxon>Pichiomycetes</taxon>
        <taxon>Debaryomycetaceae</taxon>
        <taxon>Debaryomyces</taxon>
    </lineage>
</organism>
<sequence>MQLNTQILINSKPEKVRDVILDFQKYSEWNPFFTSFKIYTSGAAPIPGTQLEIKMKLIGGNENTIYPIVLENSASALR</sequence>
<dbReference type="OrthoDB" id="509124at2759"/>
<dbReference type="InterPro" id="IPR023393">
    <property type="entry name" value="START-like_dom_sf"/>
</dbReference>
<dbReference type="KEGG" id="dha:DEHA2F27302g"/>
<protein>
    <submittedName>
        <fullName evidence="1">DEHA2F27302p</fullName>
    </submittedName>
</protein>
<name>Q6BJU6_DEBHA</name>
<dbReference type="VEuPathDB" id="FungiDB:DEHA2F27302g"/>
<accession>Q6BJU6</accession>
<dbReference type="STRING" id="284592.Q6BJU6"/>
<dbReference type="GeneID" id="2904278"/>
<dbReference type="PANTHER" id="PTHR36166">
    <property type="entry name" value="CHROMOSOME 9, WHOLE GENOME SHOTGUN SEQUENCE"/>
    <property type="match status" value="1"/>
</dbReference>
<dbReference type="RefSeq" id="XP_461525.1">
    <property type="nucleotide sequence ID" value="XM_461525.1"/>
</dbReference>
<evidence type="ECO:0000313" key="2">
    <source>
        <dbReference type="Proteomes" id="UP000000599"/>
    </source>
</evidence>
<dbReference type="EMBL" id="CR382138">
    <property type="protein sequence ID" value="CAG89955.1"/>
    <property type="molecule type" value="Genomic_DNA"/>
</dbReference>
<dbReference type="AlphaFoldDB" id="Q6BJU6"/>
<dbReference type="InParanoid" id="Q6BJU6"/>
<dbReference type="SUPFAM" id="SSF55961">
    <property type="entry name" value="Bet v1-like"/>
    <property type="match status" value="1"/>
</dbReference>
<proteinExistence type="predicted"/>
<dbReference type="Gene3D" id="3.30.530.20">
    <property type="match status" value="1"/>
</dbReference>
<evidence type="ECO:0000313" key="1">
    <source>
        <dbReference type="EMBL" id="CAG89955.1"/>
    </source>
</evidence>